<dbReference type="EMBL" id="BMJV01000010">
    <property type="protein sequence ID" value="GGG84398.1"/>
    <property type="molecule type" value="Genomic_DNA"/>
</dbReference>
<dbReference type="GO" id="GO:0016887">
    <property type="term" value="F:ATP hydrolysis activity"/>
    <property type="evidence" value="ECO:0007669"/>
    <property type="project" value="InterPro"/>
</dbReference>
<keyword evidence="4" id="KW-1003">Cell membrane</keyword>
<dbReference type="PROSITE" id="PS00211">
    <property type="entry name" value="ABC_TRANSPORTER_1"/>
    <property type="match status" value="1"/>
</dbReference>
<comment type="similarity">
    <text evidence="2">Belongs to the ABC transporter superfamily.</text>
</comment>
<evidence type="ECO:0000256" key="3">
    <source>
        <dbReference type="ARBA" id="ARBA00022448"/>
    </source>
</evidence>
<protein>
    <recommendedName>
        <fullName evidence="10">ABC transporter domain-containing protein</fullName>
    </recommendedName>
</protein>
<evidence type="ECO:0000256" key="8">
    <source>
        <dbReference type="ARBA" id="ARBA00022967"/>
    </source>
</evidence>
<keyword evidence="5" id="KW-0997">Cell inner membrane</keyword>
<evidence type="ECO:0000256" key="6">
    <source>
        <dbReference type="ARBA" id="ARBA00022741"/>
    </source>
</evidence>
<evidence type="ECO:0000256" key="9">
    <source>
        <dbReference type="ARBA" id="ARBA00023136"/>
    </source>
</evidence>
<evidence type="ECO:0000313" key="12">
    <source>
        <dbReference type="Proteomes" id="UP000617145"/>
    </source>
</evidence>
<dbReference type="InterPro" id="IPR017871">
    <property type="entry name" value="ABC_transporter-like_CS"/>
</dbReference>
<evidence type="ECO:0000256" key="4">
    <source>
        <dbReference type="ARBA" id="ARBA00022475"/>
    </source>
</evidence>
<dbReference type="Gene3D" id="3.40.50.300">
    <property type="entry name" value="P-loop containing nucleotide triphosphate hydrolases"/>
    <property type="match status" value="1"/>
</dbReference>
<dbReference type="AlphaFoldDB" id="A0A8J3EHN9"/>
<dbReference type="InterPro" id="IPR003439">
    <property type="entry name" value="ABC_transporter-like_ATP-bd"/>
</dbReference>
<dbReference type="PANTHER" id="PTHR43297">
    <property type="entry name" value="OLIGOPEPTIDE TRANSPORT ATP-BINDING PROTEIN APPD"/>
    <property type="match status" value="1"/>
</dbReference>
<dbReference type="SMART" id="SM00382">
    <property type="entry name" value="AAA"/>
    <property type="match status" value="1"/>
</dbReference>
<keyword evidence="3" id="KW-0813">Transport</keyword>
<accession>A0A8J3EHN9</accession>
<evidence type="ECO:0000256" key="2">
    <source>
        <dbReference type="ARBA" id="ARBA00005417"/>
    </source>
</evidence>
<evidence type="ECO:0000313" key="11">
    <source>
        <dbReference type="EMBL" id="GGG84398.1"/>
    </source>
</evidence>
<evidence type="ECO:0000256" key="7">
    <source>
        <dbReference type="ARBA" id="ARBA00022840"/>
    </source>
</evidence>
<keyword evidence="8" id="KW-1278">Translocase</keyword>
<reference evidence="11" key="1">
    <citation type="journal article" date="2014" name="Int. J. Syst. Evol. Microbiol.">
        <title>Complete genome sequence of Corynebacterium casei LMG S-19264T (=DSM 44701T), isolated from a smear-ripened cheese.</title>
        <authorList>
            <consortium name="US DOE Joint Genome Institute (JGI-PGF)"/>
            <person name="Walter F."/>
            <person name="Albersmeier A."/>
            <person name="Kalinowski J."/>
            <person name="Ruckert C."/>
        </authorList>
    </citation>
    <scope>NUCLEOTIDE SEQUENCE</scope>
    <source>
        <strain evidence="11">CGMCC 1.15762</strain>
    </source>
</reference>
<comment type="subcellular location">
    <subcellularLocation>
        <location evidence="1">Cell inner membrane</location>
        <topology evidence="1">Peripheral membrane protein</topology>
    </subcellularLocation>
</comment>
<dbReference type="RefSeq" id="WP_188791881.1">
    <property type="nucleotide sequence ID" value="NZ_BMJV01000010.1"/>
</dbReference>
<dbReference type="PROSITE" id="PS50893">
    <property type="entry name" value="ABC_TRANSPORTER_2"/>
    <property type="match status" value="1"/>
</dbReference>
<sequence length="240" mass="24501">MSLRVEALSVSMPGGPVLSGVSLALNRGEIVGLTGSSGAGKSVIADAIAGALPAGAVLSGRITIDGAAAGHGSIALAPQLLGALDPLARVGTQIDRFARLAGRRVDLHSALADVGLPQGAARKFPHELSGGMARRVLLATALATGAEWIVADEPTVGLDDEAAGRIMSLLAELAASGRGVIVISHDLIRLAEIASHILIMHDGQPVETAPASAFMATEQRLHHAFSRALWQAQPGTRFTC</sequence>
<dbReference type="InterPro" id="IPR050388">
    <property type="entry name" value="ABC_Ni/Peptide_Import"/>
</dbReference>
<proteinExistence type="inferred from homology"/>
<comment type="caution">
    <text evidence="11">The sequence shown here is derived from an EMBL/GenBank/DDBJ whole genome shotgun (WGS) entry which is preliminary data.</text>
</comment>
<organism evidence="11 12">
    <name type="scientific">Salipiger pallidus</name>
    <dbReference type="NCBI Taxonomy" id="1775170"/>
    <lineage>
        <taxon>Bacteria</taxon>
        <taxon>Pseudomonadati</taxon>
        <taxon>Pseudomonadota</taxon>
        <taxon>Alphaproteobacteria</taxon>
        <taxon>Rhodobacterales</taxon>
        <taxon>Roseobacteraceae</taxon>
        <taxon>Salipiger</taxon>
    </lineage>
</organism>
<evidence type="ECO:0000259" key="10">
    <source>
        <dbReference type="PROSITE" id="PS50893"/>
    </source>
</evidence>
<dbReference type="GO" id="GO:0005886">
    <property type="term" value="C:plasma membrane"/>
    <property type="evidence" value="ECO:0007669"/>
    <property type="project" value="UniProtKB-SubCell"/>
</dbReference>
<keyword evidence="12" id="KW-1185">Reference proteome</keyword>
<keyword evidence="7" id="KW-0067">ATP-binding</keyword>
<reference evidence="11" key="2">
    <citation type="submission" date="2020-09" db="EMBL/GenBank/DDBJ databases">
        <authorList>
            <person name="Sun Q."/>
            <person name="Zhou Y."/>
        </authorList>
    </citation>
    <scope>NUCLEOTIDE SEQUENCE</scope>
    <source>
        <strain evidence="11">CGMCC 1.15762</strain>
    </source>
</reference>
<dbReference type="Proteomes" id="UP000617145">
    <property type="component" value="Unassembled WGS sequence"/>
</dbReference>
<dbReference type="PANTHER" id="PTHR43297:SF14">
    <property type="entry name" value="ATPASE AAA-TYPE CORE DOMAIN-CONTAINING PROTEIN"/>
    <property type="match status" value="1"/>
</dbReference>
<dbReference type="InterPro" id="IPR003593">
    <property type="entry name" value="AAA+_ATPase"/>
</dbReference>
<dbReference type="SUPFAM" id="SSF52540">
    <property type="entry name" value="P-loop containing nucleoside triphosphate hydrolases"/>
    <property type="match status" value="1"/>
</dbReference>
<keyword evidence="6" id="KW-0547">Nucleotide-binding</keyword>
<evidence type="ECO:0000256" key="1">
    <source>
        <dbReference type="ARBA" id="ARBA00004417"/>
    </source>
</evidence>
<keyword evidence="9" id="KW-0472">Membrane</keyword>
<dbReference type="InterPro" id="IPR027417">
    <property type="entry name" value="P-loop_NTPase"/>
</dbReference>
<gene>
    <name evidence="11" type="ORF">GCM10011415_38120</name>
</gene>
<name>A0A8J3EHN9_9RHOB</name>
<evidence type="ECO:0000256" key="5">
    <source>
        <dbReference type="ARBA" id="ARBA00022519"/>
    </source>
</evidence>
<dbReference type="Pfam" id="PF00005">
    <property type="entry name" value="ABC_tran"/>
    <property type="match status" value="1"/>
</dbReference>
<feature type="domain" description="ABC transporter" evidence="10">
    <location>
        <begin position="3"/>
        <end position="227"/>
    </location>
</feature>
<dbReference type="GO" id="GO:0005524">
    <property type="term" value="F:ATP binding"/>
    <property type="evidence" value="ECO:0007669"/>
    <property type="project" value="UniProtKB-KW"/>
</dbReference>